<proteinExistence type="predicted"/>
<evidence type="ECO:0000313" key="3">
    <source>
        <dbReference type="Proteomes" id="UP000734854"/>
    </source>
</evidence>
<comment type="caution">
    <text evidence="2">The sequence shown here is derived from an EMBL/GenBank/DDBJ whole genome shotgun (WGS) entry which is preliminary data.</text>
</comment>
<protein>
    <submittedName>
        <fullName evidence="2">Uncharacterized protein</fullName>
    </submittedName>
</protein>
<dbReference type="PANTHER" id="PTHR31865">
    <property type="entry name" value="OSJNBA0071G03.3 PROTEIN"/>
    <property type="match status" value="1"/>
</dbReference>
<gene>
    <name evidence="2" type="ORF">ZIOFF_070480</name>
</gene>
<dbReference type="EMBL" id="JACMSC010000021">
    <property type="protein sequence ID" value="KAG6469551.1"/>
    <property type="molecule type" value="Genomic_DNA"/>
</dbReference>
<name>A0A8J5CU28_ZINOF</name>
<dbReference type="Proteomes" id="UP000734854">
    <property type="component" value="Unassembled WGS sequence"/>
</dbReference>
<keyword evidence="3" id="KW-1185">Reference proteome</keyword>
<accession>A0A8J5CU28</accession>
<reference evidence="2 3" key="1">
    <citation type="submission" date="2020-08" db="EMBL/GenBank/DDBJ databases">
        <title>Plant Genome Project.</title>
        <authorList>
            <person name="Zhang R.-G."/>
        </authorList>
    </citation>
    <scope>NUCLEOTIDE SEQUENCE [LARGE SCALE GENOMIC DNA]</scope>
    <source>
        <tissue evidence="2">Rhizome</tissue>
    </source>
</reference>
<feature type="region of interest" description="Disordered" evidence="1">
    <location>
        <begin position="1"/>
        <end position="32"/>
    </location>
</feature>
<organism evidence="2 3">
    <name type="scientific">Zingiber officinale</name>
    <name type="common">Ginger</name>
    <name type="synonym">Amomum zingiber</name>
    <dbReference type="NCBI Taxonomy" id="94328"/>
    <lineage>
        <taxon>Eukaryota</taxon>
        <taxon>Viridiplantae</taxon>
        <taxon>Streptophyta</taxon>
        <taxon>Embryophyta</taxon>
        <taxon>Tracheophyta</taxon>
        <taxon>Spermatophyta</taxon>
        <taxon>Magnoliopsida</taxon>
        <taxon>Liliopsida</taxon>
        <taxon>Zingiberales</taxon>
        <taxon>Zingiberaceae</taxon>
        <taxon>Zingiber</taxon>
    </lineage>
</organism>
<feature type="compositionally biased region" description="Basic and acidic residues" evidence="1">
    <location>
        <begin position="17"/>
        <end position="32"/>
    </location>
</feature>
<dbReference type="PANTHER" id="PTHR31865:SF0">
    <property type="entry name" value="EXPRESSED PROTEIN"/>
    <property type="match status" value="1"/>
</dbReference>
<evidence type="ECO:0000313" key="2">
    <source>
        <dbReference type="EMBL" id="KAG6469551.1"/>
    </source>
</evidence>
<dbReference type="InterPro" id="IPR012881">
    <property type="entry name" value="DUF1685"/>
</dbReference>
<sequence>MGNGDHNRRSNQGDQQLRSHDPKDDSGNERYDQATWPWRRVHVNSDSGDVRWDGCMEFEEGSDGGSDGGESLVRMRSLMGDDLKELKGCLDLGFGFNYDEIPGLCAMLPALELFYSMSRLLGCGAGNAGGDADESYEAISTLLVANWKISRLVMILIGLLDALPLVSNDSTARSALWSIL</sequence>
<dbReference type="Pfam" id="PF07939">
    <property type="entry name" value="DUF1685"/>
    <property type="match status" value="1"/>
</dbReference>
<evidence type="ECO:0000256" key="1">
    <source>
        <dbReference type="SAM" id="MobiDB-lite"/>
    </source>
</evidence>
<dbReference type="AlphaFoldDB" id="A0A8J5CU28"/>